<reference evidence="2 3" key="1">
    <citation type="submission" date="2021-01" db="EMBL/GenBank/DDBJ databases">
        <title>Genome public.</title>
        <authorList>
            <person name="Liu C."/>
            <person name="Sun Q."/>
        </authorList>
    </citation>
    <scope>NUCLEOTIDE SEQUENCE [LARGE SCALE GENOMIC DNA]</scope>
    <source>
        <strain evidence="2 3">YIM B02515</strain>
    </source>
</reference>
<dbReference type="InterPro" id="IPR019074">
    <property type="entry name" value="YabQ"/>
</dbReference>
<keyword evidence="1" id="KW-0472">Membrane</keyword>
<dbReference type="RefSeq" id="WP_202749674.1">
    <property type="nucleotide sequence ID" value="NZ_JAESWC010000009.1"/>
</dbReference>
<feature type="transmembrane region" description="Helical" evidence="1">
    <location>
        <begin position="41"/>
        <end position="62"/>
    </location>
</feature>
<dbReference type="Proteomes" id="UP000632377">
    <property type="component" value="Unassembled WGS sequence"/>
</dbReference>
<feature type="transmembrane region" description="Helical" evidence="1">
    <location>
        <begin position="12"/>
        <end position="29"/>
    </location>
</feature>
<keyword evidence="1" id="KW-1133">Transmembrane helix</keyword>
<keyword evidence="3" id="KW-1185">Reference proteome</keyword>
<comment type="caution">
    <text evidence="2">The sequence shown here is derived from an EMBL/GenBank/DDBJ whole genome shotgun (WGS) entry which is preliminary data.</text>
</comment>
<evidence type="ECO:0000256" key="1">
    <source>
        <dbReference type="SAM" id="Phobius"/>
    </source>
</evidence>
<accession>A0ABS1TC22</accession>
<dbReference type="EMBL" id="JAESWC010000009">
    <property type="protein sequence ID" value="MBL4936917.1"/>
    <property type="molecule type" value="Genomic_DNA"/>
</dbReference>
<keyword evidence="1" id="KW-0812">Transmembrane</keyword>
<evidence type="ECO:0000313" key="3">
    <source>
        <dbReference type="Proteomes" id="UP000632377"/>
    </source>
</evidence>
<name>A0ABS1TC22_9CLOT</name>
<dbReference type="Pfam" id="PF09578">
    <property type="entry name" value="Spore_YabQ"/>
    <property type="match status" value="1"/>
</dbReference>
<organism evidence="2 3">
    <name type="scientific">Clostridium rhizosphaerae</name>
    <dbReference type="NCBI Taxonomy" id="2803861"/>
    <lineage>
        <taxon>Bacteria</taxon>
        <taxon>Bacillati</taxon>
        <taxon>Bacillota</taxon>
        <taxon>Clostridia</taxon>
        <taxon>Eubacteriales</taxon>
        <taxon>Clostridiaceae</taxon>
        <taxon>Clostridium</taxon>
    </lineage>
</organism>
<feature type="transmembrane region" description="Helical" evidence="1">
    <location>
        <begin position="74"/>
        <end position="94"/>
    </location>
</feature>
<dbReference type="NCBIfam" id="TIGR02893">
    <property type="entry name" value="spore_yabQ"/>
    <property type="match status" value="1"/>
</dbReference>
<proteinExistence type="predicted"/>
<evidence type="ECO:0000313" key="2">
    <source>
        <dbReference type="EMBL" id="MBL4936917.1"/>
    </source>
</evidence>
<sequence>MLSTVASQSNLLLFSMLAGVLTGMLFDLYRVLRGFENPNKILTFIEDTLFWILTSIIVFIFLLKTNYAYMREYVYITIALGILIYIFVLSKSFIKVEYKIIGIIIKFTRIIFNYVFYPINLIFYRLKRKNKQKILKKKLEEN</sequence>
<protein>
    <submittedName>
        <fullName evidence="2">Spore cortex biosynthesis protein YabQ</fullName>
    </submittedName>
</protein>
<gene>
    <name evidence="2" type="primary">yabQ</name>
    <name evidence="2" type="ORF">JK636_14250</name>
</gene>
<feature type="transmembrane region" description="Helical" evidence="1">
    <location>
        <begin position="100"/>
        <end position="123"/>
    </location>
</feature>